<accession>A0AAN6TJS2</accession>
<dbReference type="AlphaFoldDB" id="A0AAN6TJS2"/>
<comment type="caution">
    <text evidence="2">The sequence shown here is derived from an EMBL/GenBank/DDBJ whole genome shotgun (WGS) entry which is preliminary data.</text>
</comment>
<reference evidence="2" key="2">
    <citation type="submission" date="2023-05" db="EMBL/GenBank/DDBJ databases">
        <authorList>
            <consortium name="Lawrence Berkeley National Laboratory"/>
            <person name="Steindorff A."/>
            <person name="Hensen N."/>
            <person name="Bonometti L."/>
            <person name="Westerberg I."/>
            <person name="Brannstrom I.O."/>
            <person name="Guillou S."/>
            <person name="Cros-Aarteil S."/>
            <person name="Calhoun S."/>
            <person name="Haridas S."/>
            <person name="Kuo A."/>
            <person name="Mondo S."/>
            <person name="Pangilinan J."/>
            <person name="Riley R."/>
            <person name="Labutti K."/>
            <person name="Andreopoulos B."/>
            <person name="Lipzen A."/>
            <person name="Chen C."/>
            <person name="Yanf M."/>
            <person name="Daum C."/>
            <person name="Ng V."/>
            <person name="Clum A."/>
            <person name="Ohm R."/>
            <person name="Martin F."/>
            <person name="Silar P."/>
            <person name="Natvig D."/>
            <person name="Lalanne C."/>
            <person name="Gautier V."/>
            <person name="Ament-Velasquez S.L."/>
            <person name="Kruys A."/>
            <person name="Hutchinson M.I."/>
            <person name="Powell A.J."/>
            <person name="Barry K."/>
            <person name="Miller A.N."/>
            <person name="Grigoriev I.V."/>
            <person name="Debuchy R."/>
            <person name="Gladieux P."/>
            <person name="Thoren M.H."/>
            <person name="Johannesson H."/>
        </authorList>
    </citation>
    <scope>NUCLEOTIDE SEQUENCE</scope>
    <source>
        <strain evidence="2">CBS 508.74</strain>
    </source>
</reference>
<proteinExistence type="predicted"/>
<feature type="compositionally biased region" description="Basic and acidic residues" evidence="1">
    <location>
        <begin position="62"/>
        <end position="94"/>
    </location>
</feature>
<feature type="region of interest" description="Disordered" evidence="1">
    <location>
        <begin position="1"/>
        <end position="44"/>
    </location>
</feature>
<organism evidence="2 3">
    <name type="scientific">Canariomyces notabilis</name>
    <dbReference type="NCBI Taxonomy" id="2074819"/>
    <lineage>
        <taxon>Eukaryota</taxon>
        <taxon>Fungi</taxon>
        <taxon>Dikarya</taxon>
        <taxon>Ascomycota</taxon>
        <taxon>Pezizomycotina</taxon>
        <taxon>Sordariomycetes</taxon>
        <taxon>Sordariomycetidae</taxon>
        <taxon>Sordariales</taxon>
        <taxon>Chaetomiaceae</taxon>
        <taxon>Canariomyces</taxon>
    </lineage>
</organism>
<gene>
    <name evidence="2" type="ORF">N656DRAFT_826923</name>
</gene>
<dbReference type="GeneID" id="89942618"/>
<evidence type="ECO:0000256" key="1">
    <source>
        <dbReference type="SAM" id="MobiDB-lite"/>
    </source>
</evidence>
<keyword evidence="3" id="KW-1185">Reference proteome</keyword>
<feature type="region of interest" description="Disordered" evidence="1">
    <location>
        <begin position="57"/>
        <end position="142"/>
    </location>
</feature>
<name>A0AAN6TJS2_9PEZI</name>
<sequence length="399" mass="45269">MFLSQPWPMQFKMSHAREPAAAARRLTGRPSKAPAHVARGEFDPDELTRRLYIVLAEQQSQAERKRLARGDPSEPRESSTRCRDGRKPGCEGRQEAAAASADLTTEMKMSKSAKHKPSPTVVTEAAPDATRPQQGEQHYVPKEAAKQFTRTTTVDNMRNNTNLVHKLSKHALKFHLEGDRTTRPGVNETAVAPPEFSRALRRSQSQRDKLFDRNQFQRSRILDEAAQMDRGTQQHHRHSADKHTLEGELSRIKSGEGRSNHYQHQQAYARRNSTGSSNKNDLFEQRAEDNNNNRRSFMLMEPLIDVIEDVEDLPPEESCPHYERRVDWTQSDESRARQKLHLAPLLRKADSLWTLRGRIAGKGSSSSSSAHEKGVGAEEQWSPKSPKSPKAGFFAKFKR</sequence>
<dbReference type="RefSeq" id="XP_064673354.1">
    <property type="nucleotide sequence ID" value="XM_064818492.1"/>
</dbReference>
<feature type="compositionally biased region" description="Basic and acidic residues" evidence="1">
    <location>
        <begin position="241"/>
        <end position="259"/>
    </location>
</feature>
<evidence type="ECO:0000313" key="3">
    <source>
        <dbReference type="Proteomes" id="UP001302812"/>
    </source>
</evidence>
<feature type="region of interest" description="Disordered" evidence="1">
    <location>
        <begin position="359"/>
        <end position="399"/>
    </location>
</feature>
<feature type="compositionally biased region" description="Polar residues" evidence="1">
    <location>
        <begin position="260"/>
        <end position="280"/>
    </location>
</feature>
<protein>
    <submittedName>
        <fullName evidence="2">Uncharacterized protein</fullName>
    </submittedName>
</protein>
<feature type="region of interest" description="Disordered" evidence="1">
    <location>
        <begin position="225"/>
        <end position="280"/>
    </location>
</feature>
<reference evidence="2" key="1">
    <citation type="journal article" date="2023" name="Mol. Phylogenet. Evol.">
        <title>Genome-scale phylogeny and comparative genomics of the fungal order Sordariales.</title>
        <authorList>
            <person name="Hensen N."/>
            <person name="Bonometti L."/>
            <person name="Westerberg I."/>
            <person name="Brannstrom I.O."/>
            <person name="Guillou S."/>
            <person name="Cros-Aarteil S."/>
            <person name="Calhoun S."/>
            <person name="Haridas S."/>
            <person name="Kuo A."/>
            <person name="Mondo S."/>
            <person name="Pangilinan J."/>
            <person name="Riley R."/>
            <person name="LaButti K."/>
            <person name="Andreopoulos B."/>
            <person name="Lipzen A."/>
            <person name="Chen C."/>
            <person name="Yan M."/>
            <person name="Daum C."/>
            <person name="Ng V."/>
            <person name="Clum A."/>
            <person name="Steindorff A."/>
            <person name="Ohm R.A."/>
            <person name="Martin F."/>
            <person name="Silar P."/>
            <person name="Natvig D.O."/>
            <person name="Lalanne C."/>
            <person name="Gautier V."/>
            <person name="Ament-Velasquez S.L."/>
            <person name="Kruys A."/>
            <person name="Hutchinson M.I."/>
            <person name="Powell A.J."/>
            <person name="Barry K."/>
            <person name="Miller A.N."/>
            <person name="Grigoriev I.V."/>
            <person name="Debuchy R."/>
            <person name="Gladieux P."/>
            <person name="Hiltunen Thoren M."/>
            <person name="Johannesson H."/>
        </authorList>
    </citation>
    <scope>NUCLEOTIDE SEQUENCE</scope>
    <source>
        <strain evidence="2">CBS 508.74</strain>
    </source>
</reference>
<dbReference type="Proteomes" id="UP001302812">
    <property type="component" value="Unassembled WGS sequence"/>
</dbReference>
<evidence type="ECO:0000313" key="2">
    <source>
        <dbReference type="EMBL" id="KAK4115784.1"/>
    </source>
</evidence>
<dbReference type="EMBL" id="MU853334">
    <property type="protein sequence ID" value="KAK4115784.1"/>
    <property type="molecule type" value="Genomic_DNA"/>
</dbReference>